<evidence type="ECO:0000256" key="2">
    <source>
        <dbReference type="SAM" id="Phobius"/>
    </source>
</evidence>
<dbReference type="RefSeq" id="WP_109404424.1">
    <property type="nucleotide sequence ID" value="NZ_QFFG01000002.1"/>
</dbReference>
<dbReference type="PANTHER" id="PTHR43044">
    <property type="match status" value="1"/>
</dbReference>
<dbReference type="OrthoDB" id="140980at2"/>
<reference evidence="3 4" key="1">
    <citation type="submission" date="2018-05" db="EMBL/GenBank/DDBJ databases">
        <title>Polaribacter aquimarinus sp. nov., isolated from sediment in a sediment of sea.</title>
        <authorList>
            <person name="Lu D."/>
        </authorList>
    </citation>
    <scope>NUCLEOTIDE SEQUENCE [LARGE SCALE GENOMIC DNA]</scope>
    <source>
        <strain evidence="3 4">ZY113</strain>
    </source>
</reference>
<feature type="transmembrane region" description="Helical" evidence="2">
    <location>
        <begin position="425"/>
        <end position="444"/>
    </location>
</feature>
<proteinExistence type="predicted"/>
<feature type="transmembrane region" description="Helical" evidence="2">
    <location>
        <begin position="361"/>
        <end position="379"/>
    </location>
</feature>
<accession>A0A2U2JCL6</accession>
<feature type="transmembrane region" description="Helical" evidence="2">
    <location>
        <begin position="150"/>
        <end position="170"/>
    </location>
</feature>
<dbReference type="Proteomes" id="UP000245670">
    <property type="component" value="Unassembled WGS sequence"/>
</dbReference>
<name>A0A2U2JCL6_9FLAO</name>
<feature type="transmembrane region" description="Helical" evidence="2">
    <location>
        <begin position="278"/>
        <end position="301"/>
    </location>
</feature>
<keyword evidence="2" id="KW-0472">Membrane</keyword>
<evidence type="ECO:0000313" key="4">
    <source>
        <dbReference type="Proteomes" id="UP000245670"/>
    </source>
</evidence>
<protein>
    <submittedName>
        <fullName evidence="3">Quinol:cytochrome C oxidoreductase</fullName>
    </submittedName>
</protein>
<dbReference type="AlphaFoldDB" id="A0A2U2JCL6"/>
<evidence type="ECO:0000256" key="1">
    <source>
        <dbReference type="SAM" id="MobiDB-lite"/>
    </source>
</evidence>
<feature type="transmembrane region" description="Helical" evidence="2">
    <location>
        <begin position="386"/>
        <end position="413"/>
    </location>
</feature>
<comment type="caution">
    <text evidence="3">The sequence shown here is derived from an EMBL/GenBank/DDBJ whole genome shotgun (WGS) entry which is preliminary data.</text>
</comment>
<feature type="transmembrane region" description="Helical" evidence="2">
    <location>
        <begin position="244"/>
        <end position="266"/>
    </location>
</feature>
<feature type="transmembrane region" description="Helical" evidence="2">
    <location>
        <begin position="108"/>
        <end position="129"/>
    </location>
</feature>
<dbReference type="PANTHER" id="PTHR43044:SF1">
    <property type="entry name" value="QUINOL:CYTOCHROME C OXIDOREDUCTASE QUINONE-BINDING SUBUNIT 2"/>
    <property type="match status" value="1"/>
</dbReference>
<organism evidence="3 4">
    <name type="scientific">Polaribacter aquimarinus</name>
    <dbReference type="NCBI Taxonomy" id="2100726"/>
    <lineage>
        <taxon>Bacteria</taxon>
        <taxon>Pseudomonadati</taxon>
        <taxon>Bacteroidota</taxon>
        <taxon>Flavobacteriia</taxon>
        <taxon>Flavobacteriales</taxon>
        <taxon>Flavobacteriaceae</taxon>
    </lineage>
</organism>
<keyword evidence="4" id="KW-1185">Reference proteome</keyword>
<keyword evidence="2" id="KW-1133">Transmembrane helix</keyword>
<keyword evidence="2" id="KW-0812">Transmembrane</keyword>
<gene>
    <name evidence="3" type="ORF">DIS07_06585</name>
</gene>
<dbReference type="EMBL" id="QFFG01000002">
    <property type="protein sequence ID" value="PWG06093.1"/>
    <property type="molecule type" value="Genomic_DNA"/>
</dbReference>
<sequence length="477" mass="54554">MYQFSGKLKTFSLALILLGAIGIAFSFWSAPKTVEQAKDIIAKQASHGDSHGTSHGEVKKEAHKIDGNDHHNSDDKHHSDTENAHGDHHDSAHDEHVFHQLKNKPWSALYVSLFFFLGISLLVLAFYAAQRVAQSGWSVVLFRVMEAITANLVPTSIIMLFVVFAAVMHWNHMFPWMEPGTFDPTSEKYDAIVDGKSWWMNVPGWAIRSVVYLLLWNVYRWMIRKNSIKEDTANDGGKTFKFNYNSSVVFIFIFMITESMMSWDWIMGLDPHWFSTLFGWYVLASLLVSALTVIAFVTIYLRSKGALPSVNDSHIHDLAKFMFGFSVFWTYLWFAQFMLIWYADIPEETTYFVARFNEYKLPFLAMVGMNFAFPILLLLNSDFKSIPWFVIIGGLVILAGHYVDVFVMVMPATVGAQWSFGIPELSSLLFFLGIFIYATFSSFAKASPIPKGNPFLEESEHFHYYNIEHRGESSDHH</sequence>
<feature type="transmembrane region" description="Helical" evidence="2">
    <location>
        <begin position="321"/>
        <end position="341"/>
    </location>
</feature>
<feature type="transmembrane region" description="Helical" evidence="2">
    <location>
        <begin position="12"/>
        <end position="30"/>
    </location>
</feature>
<feature type="region of interest" description="Disordered" evidence="1">
    <location>
        <begin position="45"/>
        <end position="91"/>
    </location>
</feature>
<evidence type="ECO:0000313" key="3">
    <source>
        <dbReference type="EMBL" id="PWG06093.1"/>
    </source>
</evidence>
<feature type="transmembrane region" description="Helical" evidence="2">
    <location>
        <begin position="205"/>
        <end position="223"/>
    </location>
</feature>